<feature type="non-terminal residue" evidence="1">
    <location>
        <position position="1"/>
    </location>
</feature>
<keyword evidence="2" id="KW-1185">Reference proteome</keyword>
<gene>
    <name evidence="1" type="ORF">LARSCL_LOCUS18796</name>
</gene>
<name>A0AAV2BED9_9ARAC</name>
<accession>A0AAV2BED9</accession>
<reference evidence="1 2" key="1">
    <citation type="submission" date="2024-04" db="EMBL/GenBank/DDBJ databases">
        <authorList>
            <person name="Rising A."/>
            <person name="Reimegard J."/>
            <person name="Sonavane S."/>
            <person name="Akerstrom W."/>
            <person name="Nylinder S."/>
            <person name="Hedman E."/>
            <person name="Kallberg Y."/>
        </authorList>
    </citation>
    <scope>NUCLEOTIDE SEQUENCE [LARGE SCALE GENOMIC DNA]</scope>
</reference>
<evidence type="ECO:0000313" key="2">
    <source>
        <dbReference type="Proteomes" id="UP001497382"/>
    </source>
</evidence>
<dbReference type="AlphaFoldDB" id="A0AAV2BED9"/>
<dbReference type="EMBL" id="CAXIEN010000349">
    <property type="protein sequence ID" value="CAL1294586.1"/>
    <property type="molecule type" value="Genomic_DNA"/>
</dbReference>
<comment type="caution">
    <text evidence="1">The sequence shown here is derived from an EMBL/GenBank/DDBJ whole genome shotgun (WGS) entry which is preliminary data.</text>
</comment>
<organism evidence="1 2">
    <name type="scientific">Larinioides sclopetarius</name>
    <dbReference type="NCBI Taxonomy" id="280406"/>
    <lineage>
        <taxon>Eukaryota</taxon>
        <taxon>Metazoa</taxon>
        <taxon>Ecdysozoa</taxon>
        <taxon>Arthropoda</taxon>
        <taxon>Chelicerata</taxon>
        <taxon>Arachnida</taxon>
        <taxon>Araneae</taxon>
        <taxon>Araneomorphae</taxon>
        <taxon>Entelegynae</taxon>
        <taxon>Araneoidea</taxon>
        <taxon>Araneidae</taxon>
        <taxon>Larinioides</taxon>
    </lineage>
</organism>
<protein>
    <submittedName>
        <fullName evidence="1">Uncharacterized protein</fullName>
    </submittedName>
</protein>
<evidence type="ECO:0000313" key="1">
    <source>
        <dbReference type="EMBL" id="CAL1294586.1"/>
    </source>
</evidence>
<sequence length="62" mass="7195">VKLSYVLKSNIRGRSKPVEVAFPKLSRIVHLNYAVSYPPALIKKEEDFYFGIAADLLRRLRF</sequence>
<dbReference type="Proteomes" id="UP001497382">
    <property type="component" value="Unassembled WGS sequence"/>
</dbReference>
<proteinExistence type="predicted"/>